<evidence type="ECO:0000313" key="3">
    <source>
        <dbReference type="Proteomes" id="UP000279673"/>
    </source>
</evidence>
<dbReference type="PROSITE" id="PS50404">
    <property type="entry name" value="GST_NTER"/>
    <property type="match status" value="1"/>
</dbReference>
<keyword evidence="3" id="KW-1185">Reference proteome</keyword>
<dbReference type="Gene3D" id="3.40.30.10">
    <property type="entry name" value="Glutaredoxin"/>
    <property type="match status" value="1"/>
</dbReference>
<protein>
    <submittedName>
        <fullName evidence="2">Glutathione S-transferase</fullName>
    </submittedName>
</protein>
<dbReference type="Proteomes" id="UP000279673">
    <property type="component" value="Unassembled WGS sequence"/>
</dbReference>
<comment type="caution">
    <text evidence="2">The sequence shown here is derived from an EMBL/GenBank/DDBJ whole genome shotgun (WGS) entry which is preliminary data.</text>
</comment>
<accession>A0A421BQQ2</accession>
<proteinExistence type="predicted"/>
<dbReference type="PANTHER" id="PTHR44051">
    <property type="entry name" value="GLUTATHIONE S-TRANSFERASE-RELATED"/>
    <property type="match status" value="1"/>
</dbReference>
<dbReference type="GO" id="GO:0016740">
    <property type="term" value="F:transferase activity"/>
    <property type="evidence" value="ECO:0007669"/>
    <property type="project" value="UniProtKB-KW"/>
</dbReference>
<feature type="domain" description="GST N-terminal" evidence="1">
    <location>
        <begin position="1"/>
        <end position="81"/>
    </location>
</feature>
<evidence type="ECO:0000313" key="2">
    <source>
        <dbReference type="EMBL" id="RLL65284.1"/>
    </source>
</evidence>
<sequence>MLTLFHAPGACSMGIVFLLEELGVDYQLAPVDLRTGAQHAPEFRQTNPKGKVPALRLDDGAVLTEFQAIACWLCRSHGAPGLWPESAMAEARLLERLDFIVGSIHARGFTFLAMPQKFTADPGAQDALRALGRREIETGFATLAAQWEAVPRTPDRIGPDDAALFYVFVWARALGLALPGPLAAHADALLARPAARVAMQGLADH</sequence>
<evidence type="ECO:0000259" key="1">
    <source>
        <dbReference type="PROSITE" id="PS50404"/>
    </source>
</evidence>
<dbReference type="InterPro" id="IPR036282">
    <property type="entry name" value="Glutathione-S-Trfase_C_sf"/>
</dbReference>
<dbReference type="InterPro" id="IPR036249">
    <property type="entry name" value="Thioredoxin-like_sf"/>
</dbReference>
<dbReference type="SUPFAM" id="SSF52833">
    <property type="entry name" value="Thioredoxin-like"/>
    <property type="match status" value="1"/>
</dbReference>
<dbReference type="SFLD" id="SFLDG00358">
    <property type="entry name" value="Main_(cytGST)"/>
    <property type="match status" value="1"/>
</dbReference>
<reference evidence="2 3" key="1">
    <citation type="submission" date="2018-10" db="EMBL/GenBank/DDBJ databases">
        <title>Rhodobacter sp . BO-81.</title>
        <authorList>
            <person name="Im W.T."/>
        </authorList>
    </citation>
    <scope>NUCLEOTIDE SEQUENCE [LARGE SCALE GENOMIC DNA]</scope>
    <source>
        <strain evidence="2 3">BO-81</strain>
    </source>
</reference>
<dbReference type="CDD" id="cd03057">
    <property type="entry name" value="GST_N_Beta"/>
    <property type="match status" value="1"/>
</dbReference>
<dbReference type="PANTHER" id="PTHR44051:SF8">
    <property type="entry name" value="GLUTATHIONE S-TRANSFERASE GSTA"/>
    <property type="match status" value="1"/>
</dbReference>
<dbReference type="RefSeq" id="WP_121532698.1">
    <property type="nucleotide sequence ID" value="NZ_RCHI01000006.1"/>
</dbReference>
<dbReference type="InterPro" id="IPR040079">
    <property type="entry name" value="Glutathione_S-Trfase"/>
</dbReference>
<dbReference type="AlphaFoldDB" id="A0A421BQQ2"/>
<dbReference type="Gene3D" id="1.20.1050.10">
    <property type="match status" value="1"/>
</dbReference>
<dbReference type="SFLD" id="SFLDS00019">
    <property type="entry name" value="Glutathione_Transferase_(cytos"/>
    <property type="match status" value="1"/>
</dbReference>
<dbReference type="SUPFAM" id="SSF47616">
    <property type="entry name" value="GST C-terminal domain-like"/>
    <property type="match status" value="1"/>
</dbReference>
<organism evidence="2 3">
    <name type="scientific">Paenirhodobacter hankyongi</name>
    <dbReference type="NCBI Taxonomy" id="2294033"/>
    <lineage>
        <taxon>Bacteria</taxon>
        <taxon>Pseudomonadati</taxon>
        <taxon>Pseudomonadota</taxon>
        <taxon>Alphaproteobacteria</taxon>
        <taxon>Rhodobacterales</taxon>
        <taxon>Rhodobacter group</taxon>
        <taxon>Paenirhodobacter</taxon>
    </lineage>
</organism>
<keyword evidence="2" id="KW-0808">Transferase</keyword>
<gene>
    <name evidence="2" type="ORF">DYS74_08160</name>
</gene>
<dbReference type="Pfam" id="PF13409">
    <property type="entry name" value="GST_N_2"/>
    <property type="match status" value="1"/>
</dbReference>
<dbReference type="InterPro" id="IPR004045">
    <property type="entry name" value="Glutathione_S-Trfase_N"/>
</dbReference>
<name>A0A421BQQ2_9RHOB</name>
<dbReference type="EMBL" id="RCHI01000006">
    <property type="protein sequence ID" value="RLL65284.1"/>
    <property type="molecule type" value="Genomic_DNA"/>
</dbReference>